<reference evidence="1 2" key="1">
    <citation type="submission" date="2019-08" db="EMBL/GenBank/DDBJ databases">
        <title>In-depth cultivation of the pig gut microbiome towards novel bacterial diversity and tailored functional studies.</title>
        <authorList>
            <person name="Wylensek D."/>
            <person name="Hitch T.C.A."/>
            <person name="Clavel T."/>
        </authorList>
    </citation>
    <scope>NUCLEOTIDE SEQUENCE [LARGE SCALE GENOMIC DNA]</scope>
    <source>
        <strain evidence="1 2">WCA-389-WT-23D1</strain>
    </source>
</reference>
<accession>A0A7X2NNL2</accession>
<dbReference type="InterPro" id="IPR029058">
    <property type="entry name" value="AB_hydrolase_fold"/>
</dbReference>
<name>A0A7X2NNL2_9CLOT</name>
<organism evidence="1 2">
    <name type="scientific">Clostridium porci</name>
    <dbReference type="NCBI Taxonomy" id="2605778"/>
    <lineage>
        <taxon>Bacteria</taxon>
        <taxon>Bacillati</taxon>
        <taxon>Bacillota</taxon>
        <taxon>Clostridia</taxon>
        <taxon>Eubacteriales</taxon>
        <taxon>Clostridiaceae</taxon>
        <taxon>Clostridium</taxon>
    </lineage>
</organism>
<dbReference type="Pfam" id="PF14107">
    <property type="entry name" value="DUF4280"/>
    <property type="match status" value="1"/>
</dbReference>
<dbReference type="AlphaFoldDB" id="A0A7X2NNL2"/>
<dbReference type="InterPro" id="IPR025460">
    <property type="entry name" value="DUF4280"/>
</dbReference>
<dbReference type="Pfam" id="PF11187">
    <property type="entry name" value="Mbeg1-like"/>
    <property type="match status" value="1"/>
</dbReference>
<proteinExistence type="predicted"/>
<evidence type="ECO:0000313" key="1">
    <source>
        <dbReference type="EMBL" id="MSS38206.1"/>
    </source>
</evidence>
<keyword evidence="2" id="KW-1185">Reference proteome</keyword>
<comment type="caution">
    <text evidence="1">The sequence shown here is derived from an EMBL/GenBank/DDBJ whole genome shotgun (WGS) entry which is preliminary data.</text>
</comment>
<protein>
    <submittedName>
        <fullName evidence="1">DUF2974 domain-containing protein</fullName>
    </submittedName>
</protein>
<dbReference type="Proteomes" id="UP000429958">
    <property type="component" value="Unassembled WGS sequence"/>
</dbReference>
<gene>
    <name evidence="1" type="ORF">FYJ39_17120</name>
</gene>
<evidence type="ECO:0000313" key="2">
    <source>
        <dbReference type="Proteomes" id="UP000429958"/>
    </source>
</evidence>
<sequence length="576" mass="64434">MKEESRMGEISGEEAAMLAALIYRPELQQDWDDIENEKVSLKNLIFSIEKNMRGKKGVNDFGAKMTKAEFQEVLNQIKASKTLMSLEVENIESNDRTHFRAMTLKPTANGQNSQQDMRPIIVFRGTAGNYQWDDNLSATISSLTPSQREAQKYVIQSGHEHVTIVGHSKGGNLAASMAYLLPEGMVDKAYSLDGQGASELFLANIPLEKQERAKVNVFNINEYRDIVSQLLKKMGDDKNTSLVDSGIDFSETGYGSFDFKMRFFHAHKPNYFLTKDVQYVDKVYTPALVGQISRYIDVNGMKKHQAIALLAAASLAVHGKEEQETAWNYRMWSAVYDAEEVYNRVNSERKRAILHKLSKIYGVDSASYHLAQEEDSFVVEGAVLTCPYCSGIGSLEQVENRTVLEQGKPRAVKTDCIPRKNICMEHMECALRSYEEGAGAASCTLELGDSWLLTDSSIKVNINGSGKEVEAVLKKSILGCFKGGWIEVVQNGQLEEGDYQKTKAFNNMKQTTSDVTAKLKGIKKKINNLPGEVIEDMGKEIMQGAQALYNETLEHSADKWDSFVEEMVNQAIGRQH</sequence>
<dbReference type="InterPro" id="IPR024499">
    <property type="entry name" value="Mbeg1-like"/>
</dbReference>
<dbReference type="EMBL" id="VUMD01000020">
    <property type="protein sequence ID" value="MSS38206.1"/>
    <property type="molecule type" value="Genomic_DNA"/>
</dbReference>
<dbReference type="SUPFAM" id="SSF53474">
    <property type="entry name" value="alpha/beta-Hydrolases"/>
    <property type="match status" value="1"/>
</dbReference>